<dbReference type="InterPro" id="IPR000668">
    <property type="entry name" value="Peptidase_C1A_C"/>
</dbReference>
<dbReference type="GO" id="GO:0008234">
    <property type="term" value="F:cysteine-type peptidase activity"/>
    <property type="evidence" value="ECO:0007669"/>
    <property type="project" value="UniProtKB-KW"/>
</dbReference>
<keyword evidence="2" id="KW-0645">Protease</keyword>
<evidence type="ECO:0000256" key="8">
    <source>
        <dbReference type="ARBA" id="ARBA00023180"/>
    </source>
</evidence>
<name>A0A8S9ZMB0_9BILA</name>
<keyword evidence="6" id="KW-0865">Zymogen</keyword>
<evidence type="ECO:0000259" key="10">
    <source>
        <dbReference type="SMART" id="SM00645"/>
    </source>
</evidence>
<dbReference type="InterPro" id="IPR025661">
    <property type="entry name" value="Pept_asp_AS"/>
</dbReference>
<dbReference type="InterPro" id="IPR013128">
    <property type="entry name" value="Peptidase_C1A"/>
</dbReference>
<dbReference type="PANTHER" id="PTHR12411">
    <property type="entry name" value="CYSTEINE PROTEASE FAMILY C1-RELATED"/>
    <property type="match status" value="1"/>
</dbReference>
<accession>A0A8S9ZMB0</accession>
<dbReference type="CDD" id="cd02248">
    <property type="entry name" value="Peptidase_C1A"/>
    <property type="match status" value="1"/>
</dbReference>
<evidence type="ECO:0008006" key="14">
    <source>
        <dbReference type="Google" id="ProtNLM"/>
    </source>
</evidence>
<dbReference type="PROSITE" id="PS00639">
    <property type="entry name" value="THIOL_PROTEASE_HIS"/>
    <property type="match status" value="1"/>
</dbReference>
<feature type="domain" description="Cathepsin propeptide inhibitor" evidence="11">
    <location>
        <begin position="178"/>
        <end position="235"/>
    </location>
</feature>
<evidence type="ECO:0000256" key="6">
    <source>
        <dbReference type="ARBA" id="ARBA00023145"/>
    </source>
</evidence>
<dbReference type="Pfam" id="PF08246">
    <property type="entry name" value="Inhibitor_I29"/>
    <property type="match status" value="1"/>
</dbReference>
<evidence type="ECO:0000256" key="2">
    <source>
        <dbReference type="ARBA" id="ARBA00022670"/>
    </source>
</evidence>
<dbReference type="PROSITE" id="PS00640">
    <property type="entry name" value="THIOL_PROTEASE_ASN"/>
    <property type="match status" value="1"/>
</dbReference>
<dbReference type="EMBL" id="JABEBT010000060">
    <property type="protein sequence ID" value="KAF7634342.1"/>
    <property type="molecule type" value="Genomic_DNA"/>
</dbReference>
<keyword evidence="8" id="KW-0325">Glycoprotein</keyword>
<evidence type="ECO:0000256" key="9">
    <source>
        <dbReference type="SAM" id="SignalP"/>
    </source>
</evidence>
<keyword evidence="7" id="KW-1015">Disulfide bond</keyword>
<feature type="domain" description="Peptidase C1A papain C-terminal" evidence="10">
    <location>
        <begin position="262"/>
        <end position="474"/>
    </location>
</feature>
<dbReference type="SUPFAM" id="SSF54001">
    <property type="entry name" value="Cysteine proteinases"/>
    <property type="match status" value="1"/>
</dbReference>
<dbReference type="SMART" id="SM00848">
    <property type="entry name" value="Inhibitor_I29"/>
    <property type="match status" value="1"/>
</dbReference>
<evidence type="ECO:0000313" key="13">
    <source>
        <dbReference type="Proteomes" id="UP000605970"/>
    </source>
</evidence>
<dbReference type="OrthoDB" id="387093at2759"/>
<sequence>MIKKYFFIFALFLLIVQVFNNSKFNINYRINEYTILFLNKQFNDDFLWKFDKKLYNCDKIYNTNEEKNNQKLIIGYEMEFTIIKTNCSKELNLNDAFVCLMEFNEIEIPKKECSIDLILNNEEIEILKWECFDLNNKINNNNDDNNNTIICSNANELTNKLINSVEHLFKNKEGWTKFKRFVRKYGPNYTKISEISKRFNIYLKNIQRAQKISKKELGNAIYGETQFMDLSKEEFRKIYLPFQWPLKVENVQIAQHIEDNDLPSSWDWRTKGVVTEVKNQGECGSCWAFSVTGNIEGQWALNKGKLQSLSEQELLDCDRVDMACNGGLPLQAYKEIIRIGGIEPEKDYPYDAKKEHCNLNRSDIAVYINGSLQLEKDEIQMAKWLIKNGPISVGVNAFPLQFYHRGISHPLRFLCSPEMLNHGVLIVGFGKEGNKPFWIIKNSWGKKWGEHGYYRLYRGSNVCGIHEMATSAIVNVNLKTKGIPTYFILQINPFLFSFQLLPLLRSFSDNFLIFSSSS</sequence>
<keyword evidence="3 9" id="KW-0732">Signal</keyword>
<dbReference type="Proteomes" id="UP000605970">
    <property type="component" value="Unassembled WGS sequence"/>
</dbReference>
<keyword evidence="13" id="KW-1185">Reference proteome</keyword>
<dbReference type="InterPro" id="IPR000169">
    <property type="entry name" value="Pept_cys_AS"/>
</dbReference>
<dbReference type="InterPro" id="IPR025660">
    <property type="entry name" value="Pept_his_AS"/>
</dbReference>
<dbReference type="InterPro" id="IPR039417">
    <property type="entry name" value="Peptidase_C1A_papain-like"/>
</dbReference>
<evidence type="ECO:0000256" key="1">
    <source>
        <dbReference type="ARBA" id="ARBA00008455"/>
    </source>
</evidence>
<comment type="similarity">
    <text evidence="1">Belongs to the peptidase C1 family.</text>
</comment>
<gene>
    <name evidence="12" type="ORF">Mgra_00006309</name>
</gene>
<protein>
    <recommendedName>
        <fullName evidence="14">Cathepsin F</fullName>
    </recommendedName>
</protein>
<evidence type="ECO:0000256" key="4">
    <source>
        <dbReference type="ARBA" id="ARBA00022801"/>
    </source>
</evidence>
<dbReference type="FunFam" id="3.90.70.10:FF:000130">
    <property type="entry name" value="Cysteine proteinase 1"/>
    <property type="match status" value="1"/>
</dbReference>
<evidence type="ECO:0000256" key="5">
    <source>
        <dbReference type="ARBA" id="ARBA00022807"/>
    </source>
</evidence>
<feature type="signal peptide" evidence="9">
    <location>
        <begin position="1"/>
        <end position="21"/>
    </location>
</feature>
<dbReference type="PROSITE" id="PS00139">
    <property type="entry name" value="THIOL_PROTEASE_CYS"/>
    <property type="match status" value="1"/>
</dbReference>
<dbReference type="Pfam" id="PF00112">
    <property type="entry name" value="Peptidase_C1"/>
    <property type="match status" value="1"/>
</dbReference>
<evidence type="ECO:0000259" key="11">
    <source>
        <dbReference type="SMART" id="SM00848"/>
    </source>
</evidence>
<evidence type="ECO:0000256" key="7">
    <source>
        <dbReference type="ARBA" id="ARBA00023157"/>
    </source>
</evidence>
<dbReference type="InterPro" id="IPR038765">
    <property type="entry name" value="Papain-like_cys_pep_sf"/>
</dbReference>
<proteinExistence type="inferred from homology"/>
<keyword evidence="5" id="KW-0788">Thiol protease</keyword>
<feature type="chain" id="PRO_5035784375" description="Cathepsin F" evidence="9">
    <location>
        <begin position="22"/>
        <end position="518"/>
    </location>
</feature>
<comment type="caution">
    <text evidence="12">The sequence shown here is derived from an EMBL/GenBank/DDBJ whole genome shotgun (WGS) entry which is preliminary data.</text>
</comment>
<reference evidence="12" key="1">
    <citation type="journal article" date="2020" name="Ecol. Evol.">
        <title>Genome structure and content of the rice root-knot nematode (Meloidogyne graminicola).</title>
        <authorList>
            <person name="Phan N.T."/>
            <person name="Danchin E.G.J."/>
            <person name="Klopp C."/>
            <person name="Perfus-Barbeoch L."/>
            <person name="Kozlowski D.K."/>
            <person name="Koutsovoulos G.D."/>
            <person name="Lopez-Roques C."/>
            <person name="Bouchez O."/>
            <person name="Zahm M."/>
            <person name="Besnard G."/>
            <person name="Bellafiore S."/>
        </authorList>
    </citation>
    <scope>NUCLEOTIDE SEQUENCE</scope>
    <source>
        <strain evidence="12">VN-18</strain>
    </source>
</reference>
<evidence type="ECO:0000256" key="3">
    <source>
        <dbReference type="ARBA" id="ARBA00022729"/>
    </source>
</evidence>
<evidence type="ECO:0000313" key="12">
    <source>
        <dbReference type="EMBL" id="KAF7634342.1"/>
    </source>
</evidence>
<dbReference type="PRINTS" id="PR00705">
    <property type="entry name" value="PAPAIN"/>
</dbReference>
<dbReference type="GO" id="GO:0006508">
    <property type="term" value="P:proteolysis"/>
    <property type="evidence" value="ECO:0007669"/>
    <property type="project" value="UniProtKB-KW"/>
</dbReference>
<dbReference type="InterPro" id="IPR013201">
    <property type="entry name" value="Prot_inhib_I29"/>
</dbReference>
<keyword evidence="4" id="KW-0378">Hydrolase</keyword>
<dbReference type="Gene3D" id="3.90.70.10">
    <property type="entry name" value="Cysteine proteinases"/>
    <property type="match status" value="1"/>
</dbReference>
<dbReference type="SMART" id="SM00645">
    <property type="entry name" value="Pept_C1"/>
    <property type="match status" value="1"/>
</dbReference>
<organism evidence="12 13">
    <name type="scientific">Meloidogyne graminicola</name>
    <dbReference type="NCBI Taxonomy" id="189291"/>
    <lineage>
        <taxon>Eukaryota</taxon>
        <taxon>Metazoa</taxon>
        <taxon>Ecdysozoa</taxon>
        <taxon>Nematoda</taxon>
        <taxon>Chromadorea</taxon>
        <taxon>Rhabditida</taxon>
        <taxon>Tylenchina</taxon>
        <taxon>Tylenchomorpha</taxon>
        <taxon>Tylenchoidea</taxon>
        <taxon>Meloidogynidae</taxon>
        <taxon>Meloidogyninae</taxon>
        <taxon>Meloidogyne</taxon>
    </lineage>
</organism>
<dbReference type="AlphaFoldDB" id="A0A8S9ZMB0"/>